<dbReference type="EMBL" id="NDHI03003852">
    <property type="protein sequence ID" value="PNJ02162.1"/>
    <property type="molecule type" value="Genomic_DNA"/>
</dbReference>
<proteinExistence type="predicted"/>
<feature type="compositionally biased region" description="Low complexity" evidence="1">
    <location>
        <begin position="53"/>
        <end position="63"/>
    </location>
</feature>
<dbReference type="AlphaFoldDB" id="A0A2J8R0W8"/>
<feature type="compositionally biased region" description="Polar residues" evidence="1">
    <location>
        <begin position="23"/>
        <end position="33"/>
    </location>
</feature>
<name>A0A2J8R0W8_PONAB</name>
<sequence>PTTDITTQGPFPTSRDPLPSVPPTTTNSSRGMNSTLAKTTTSAKTPMKPPTATPTTARTRLTTDVSAGENGGSLLLRLSVASLEDLTDPRVAERLMQQLLTQGTHSAHIPSTVGVNPLPIVPGAF</sequence>
<dbReference type="GO" id="GO:0048012">
    <property type="term" value="P:hepatocyte growth factor receptor signaling pathway"/>
    <property type="evidence" value="ECO:0007669"/>
    <property type="project" value="InterPro"/>
</dbReference>
<evidence type="ECO:0000256" key="1">
    <source>
        <dbReference type="SAM" id="MobiDB-lite"/>
    </source>
</evidence>
<dbReference type="InterPro" id="IPR034551">
    <property type="entry name" value="MUC20"/>
</dbReference>
<feature type="compositionally biased region" description="Low complexity" evidence="1">
    <location>
        <begin position="34"/>
        <end position="46"/>
    </location>
</feature>
<evidence type="ECO:0000313" key="2">
    <source>
        <dbReference type="EMBL" id="PNJ02162.1"/>
    </source>
</evidence>
<dbReference type="PANTHER" id="PTHR37358:SF1">
    <property type="entry name" value="MUCIN-20"/>
    <property type="match status" value="1"/>
</dbReference>
<accession>A0A2J8R0W8</accession>
<gene>
    <name evidence="2" type="ORF">CR201_G0054999</name>
</gene>
<protein>
    <submittedName>
        <fullName evidence="2">MUC20 isoform 1</fullName>
    </submittedName>
</protein>
<reference evidence="2" key="1">
    <citation type="submission" date="2017-12" db="EMBL/GenBank/DDBJ databases">
        <title>High-resolution comparative analysis of great ape genomes.</title>
        <authorList>
            <person name="Pollen A."/>
            <person name="Hastie A."/>
            <person name="Hormozdiari F."/>
            <person name="Dougherty M."/>
            <person name="Liu R."/>
            <person name="Chaisson M."/>
            <person name="Hoppe E."/>
            <person name="Hill C."/>
            <person name="Pang A."/>
            <person name="Hillier L."/>
            <person name="Baker C."/>
            <person name="Armstrong J."/>
            <person name="Shendure J."/>
            <person name="Paten B."/>
            <person name="Wilson R."/>
            <person name="Chao H."/>
            <person name="Schneider V."/>
            <person name="Ventura M."/>
            <person name="Kronenberg Z."/>
            <person name="Murali S."/>
            <person name="Gordon D."/>
            <person name="Cantsilieris S."/>
            <person name="Munson K."/>
            <person name="Nelson B."/>
            <person name="Raja A."/>
            <person name="Underwood J."/>
            <person name="Diekhans M."/>
            <person name="Fiddes I."/>
            <person name="Haussler D."/>
            <person name="Eichler E."/>
        </authorList>
    </citation>
    <scope>NUCLEOTIDE SEQUENCE [LARGE SCALE GENOMIC DNA]</scope>
    <source>
        <strain evidence="2">Susie</strain>
    </source>
</reference>
<feature type="compositionally biased region" description="Polar residues" evidence="1">
    <location>
        <begin position="1"/>
        <end position="11"/>
    </location>
</feature>
<feature type="non-terminal residue" evidence="2">
    <location>
        <position position="1"/>
    </location>
</feature>
<dbReference type="PANTHER" id="PTHR37358">
    <property type="entry name" value="MUCIN-20"/>
    <property type="match status" value="1"/>
</dbReference>
<feature type="region of interest" description="Disordered" evidence="1">
    <location>
        <begin position="1"/>
        <end position="70"/>
    </location>
</feature>
<organism evidence="2">
    <name type="scientific">Pongo abelii</name>
    <name type="common">Sumatran orangutan</name>
    <name type="synonym">Pongo pygmaeus abelii</name>
    <dbReference type="NCBI Taxonomy" id="9601"/>
    <lineage>
        <taxon>Eukaryota</taxon>
        <taxon>Metazoa</taxon>
        <taxon>Chordata</taxon>
        <taxon>Craniata</taxon>
        <taxon>Vertebrata</taxon>
        <taxon>Euteleostomi</taxon>
        <taxon>Mammalia</taxon>
        <taxon>Eutheria</taxon>
        <taxon>Euarchontoglires</taxon>
        <taxon>Primates</taxon>
        <taxon>Haplorrhini</taxon>
        <taxon>Catarrhini</taxon>
        <taxon>Hominidae</taxon>
        <taxon>Pongo</taxon>
    </lineage>
</organism>
<comment type="caution">
    <text evidence="2">The sequence shown here is derived from an EMBL/GenBank/DDBJ whole genome shotgun (WGS) entry which is preliminary data.</text>
</comment>